<protein>
    <submittedName>
        <fullName evidence="1">Uncharacterized protein</fullName>
    </submittedName>
</protein>
<dbReference type="Gene3D" id="3.80.10.10">
    <property type="entry name" value="Ribonuclease Inhibitor"/>
    <property type="match status" value="1"/>
</dbReference>
<dbReference type="Proteomes" id="UP001224775">
    <property type="component" value="Unassembled WGS sequence"/>
</dbReference>
<dbReference type="Pfam" id="PF13306">
    <property type="entry name" value="LRR_5"/>
    <property type="match status" value="1"/>
</dbReference>
<accession>A0AAD8XTC0</accession>
<keyword evidence="2" id="KW-1185">Reference proteome</keyword>
<organism evidence="1 2">
    <name type="scientific">Skeletonema marinoi</name>
    <dbReference type="NCBI Taxonomy" id="267567"/>
    <lineage>
        <taxon>Eukaryota</taxon>
        <taxon>Sar</taxon>
        <taxon>Stramenopiles</taxon>
        <taxon>Ochrophyta</taxon>
        <taxon>Bacillariophyta</taxon>
        <taxon>Coscinodiscophyceae</taxon>
        <taxon>Thalassiosirophycidae</taxon>
        <taxon>Thalassiosirales</taxon>
        <taxon>Skeletonemataceae</taxon>
        <taxon>Skeletonema</taxon>
        <taxon>Skeletonema marinoi-dohrnii complex</taxon>
    </lineage>
</organism>
<dbReference type="AlphaFoldDB" id="A0AAD8XTC0"/>
<name>A0AAD8XTC0_9STRA</name>
<proteinExistence type="predicted"/>
<reference evidence="1" key="1">
    <citation type="submission" date="2023-06" db="EMBL/GenBank/DDBJ databases">
        <title>Survivors Of The Sea: Transcriptome response of Skeletonema marinoi to long-term dormancy.</title>
        <authorList>
            <person name="Pinder M.I.M."/>
            <person name="Kourtchenko O."/>
            <person name="Robertson E.K."/>
            <person name="Larsson T."/>
            <person name="Maumus F."/>
            <person name="Osuna-Cruz C.M."/>
            <person name="Vancaester E."/>
            <person name="Stenow R."/>
            <person name="Vandepoele K."/>
            <person name="Ploug H."/>
            <person name="Bruchert V."/>
            <person name="Godhe A."/>
            <person name="Topel M."/>
        </authorList>
    </citation>
    <scope>NUCLEOTIDE SEQUENCE</scope>
    <source>
        <strain evidence="1">R05AC</strain>
    </source>
</reference>
<comment type="caution">
    <text evidence="1">The sequence shown here is derived from an EMBL/GenBank/DDBJ whole genome shotgun (WGS) entry which is preliminary data.</text>
</comment>
<dbReference type="InterPro" id="IPR032675">
    <property type="entry name" value="LRR_dom_sf"/>
</dbReference>
<evidence type="ECO:0000313" key="1">
    <source>
        <dbReference type="EMBL" id="KAK1733352.1"/>
    </source>
</evidence>
<dbReference type="SUPFAM" id="SSF52058">
    <property type="entry name" value="L domain-like"/>
    <property type="match status" value="1"/>
</dbReference>
<dbReference type="InterPro" id="IPR026906">
    <property type="entry name" value="LRR_5"/>
</dbReference>
<evidence type="ECO:0000313" key="2">
    <source>
        <dbReference type="Proteomes" id="UP001224775"/>
    </source>
</evidence>
<sequence>MMSEHVANQMIYLYMGDGHVIPRNATRIRVHESVIAIPPHAFEQYPHLVELICHDGVKTIGYRALYLCPSLKLVQIPGVIEIMAEAFAGCPLTHVTFEDKLERILKAAFRSCKSMKSITIPLKEDMLGIVEMPFYDCDKLERVDIVESLHKAIAAFQFEEWTDDMNLEVLPMINGGILSQTPNHVGCYPTPGAKNRAVLWIASVLYKFDRYKAQHLNLLKEASTTLELALWKMRLNRGNSDVPHEGDKGGRAKCRDNCGTDMTIIIPNVLSFLKIE</sequence>
<gene>
    <name evidence="1" type="ORF">QTG54_015911</name>
</gene>
<dbReference type="EMBL" id="JATAAI010000050">
    <property type="protein sequence ID" value="KAK1733352.1"/>
    <property type="molecule type" value="Genomic_DNA"/>
</dbReference>